<gene>
    <name evidence="2" type="ORF">J0A66_03515</name>
</gene>
<dbReference type="InterPro" id="IPR046513">
    <property type="entry name" value="DUF6691"/>
</dbReference>
<feature type="transmembrane region" description="Helical" evidence="1">
    <location>
        <begin position="42"/>
        <end position="61"/>
    </location>
</feature>
<comment type="caution">
    <text evidence="2">The sequence shown here is derived from an EMBL/GenBank/DDBJ whole genome shotgun (WGS) entry which is preliminary data.</text>
</comment>
<accession>A0A939DKM5</accession>
<name>A0A939DKM5_9ALTE</name>
<protein>
    <submittedName>
        <fullName evidence="2">YeeE/YedE family protein</fullName>
    </submittedName>
</protein>
<sequence length="138" mass="14497">MMLYLISLLCGVLFGLGLIVSGMINPAKVLNFLDVTGQWDPTLGLVFMGALAVAMPLYQWGLRRHSQPVAAEDFKVPKGRSVTLSLIGGSALFGIGWGLAGFCPGPGITSLASLLPGSIVFVIGLFAGAIAYRFLLAR</sequence>
<dbReference type="AlphaFoldDB" id="A0A939DKM5"/>
<dbReference type="Pfam" id="PF20398">
    <property type="entry name" value="DUF6691"/>
    <property type="match status" value="1"/>
</dbReference>
<proteinExistence type="predicted"/>
<feature type="transmembrane region" description="Helical" evidence="1">
    <location>
        <begin position="114"/>
        <end position="135"/>
    </location>
</feature>
<feature type="transmembrane region" description="Helical" evidence="1">
    <location>
        <begin position="82"/>
        <end position="102"/>
    </location>
</feature>
<organism evidence="2 3">
    <name type="scientific">Bowmanella dokdonensis</name>
    <dbReference type="NCBI Taxonomy" id="751969"/>
    <lineage>
        <taxon>Bacteria</taxon>
        <taxon>Pseudomonadati</taxon>
        <taxon>Pseudomonadota</taxon>
        <taxon>Gammaproteobacteria</taxon>
        <taxon>Alteromonadales</taxon>
        <taxon>Alteromonadaceae</taxon>
        <taxon>Bowmanella</taxon>
    </lineage>
</organism>
<keyword evidence="1" id="KW-0812">Transmembrane</keyword>
<evidence type="ECO:0000256" key="1">
    <source>
        <dbReference type="SAM" id="Phobius"/>
    </source>
</evidence>
<reference evidence="2" key="1">
    <citation type="submission" date="2021-03" db="EMBL/GenBank/DDBJ databases">
        <title>novel species isolated from a fishpond in China.</title>
        <authorList>
            <person name="Lu H."/>
            <person name="Cai Z."/>
        </authorList>
    </citation>
    <scope>NUCLEOTIDE SEQUENCE</scope>
    <source>
        <strain evidence="2">JCM 30855</strain>
    </source>
</reference>
<dbReference type="EMBL" id="JAFKCV010000002">
    <property type="protein sequence ID" value="MBN7824289.1"/>
    <property type="molecule type" value="Genomic_DNA"/>
</dbReference>
<evidence type="ECO:0000313" key="3">
    <source>
        <dbReference type="Proteomes" id="UP000664654"/>
    </source>
</evidence>
<keyword evidence="3" id="KW-1185">Reference proteome</keyword>
<keyword evidence="1" id="KW-1133">Transmembrane helix</keyword>
<evidence type="ECO:0000313" key="2">
    <source>
        <dbReference type="EMBL" id="MBN7824289.1"/>
    </source>
</evidence>
<dbReference type="Proteomes" id="UP000664654">
    <property type="component" value="Unassembled WGS sequence"/>
</dbReference>
<keyword evidence="1" id="KW-0472">Membrane</keyword>